<evidence type="ECO:0000313" key="2">
    <source>
        <dbReference type="EMBL" id="PVV01142.1"/>
    </source>
</evidence>
<dbReference type="InterPro" id="IPR001087">
    <property type="entry name" value="GDSL"/>
</dbReference>
<gene>
    <name evidence="2" type="ORF">BB560_004448</name>
</gene>
<dbReference type="OrthoDB" id="1600564at2759"/>
<reference evidence="2 3" key="1">
    <citation type="journal article" date="2018" name="MBio">
        <title>Comparative Genomics Reveals the Core Gene Toolbox for the Fungus-Insect Symbiosis.</title>
        <authorList>
            <person name="Wang Y."/>
            <person name="Stata M."/>
            <person name="Wang W."/>
            <person name="Stajich J.E."/>
            <person name="White M.M."/>
            <person name="Moncalvo J.M."/>
        </authorList>
    </citation>
    <scope>NUCLEOTIDE SEQUENCE [LARGE SCALE GENOMIC DNA]</scope>
    <source>
        <strain evidence="2 3">SC-DP-2</strain>
    </source>
</reference>
<evidence type="ECO:0000256" key="1">
    <source>
        <dbReference type="ARBA" id="ARBA00022801"/>
    </source>
</evidence>
<dbReference type="STRING" id="133381.A0A2T9Z9B0"/>
<proteinExistence type="predicted"/>
<dbReference type="Gene3D" id="3.40.50.1110">
    <property type="entry name" value="SGNH hydrolase"/>
    <property type="match status" value="1"/>
</dbReference>
<dbReference type="Proteomes" id="UP000245609">
    <property type="component" value="Unassembled WGS sequence"/>
</dbReference>
<keyword evidence="3" id="KW-1185">Reference proteome</keyword>
<dbReference type="EMBL" id="MBFS01001329">
    <property type="protein sequence ID" value="PVV01142.1"/>
    <property type="molecule type" value="Genomic_DNA"/>
</dbReference>
<dbReference type="Pfam" id="PF00657">
    <property type="entry name" value="Lipase_GDSL"/>
    <property type="match status" value="1"/>
</dbReference>
<name>A0A2T9Z9B0_9FUNG</name>
<sequence length="318" mass="36160">MKEISRLVVFGDSNSDIGKTFELSKGTSPGPYNYKGRYSDGPVWSDLISKRHGLSYENTCYGGATINNENVMRIITVESSEVEVPGMKQQIQEYISNLKSKAATSESEHTLYTAFVGGNDFTAYLSPEKFRSFHPQSEKEKAEEIGRIISSLLIEELKAETVLVIGTRPKAYYPPIVQEYDEEKRAEIDRETVAFNTHLEKVCQHLTLASEQKQKNENGTMSKKTNVLFYDIYGLMEDMRKNPKKFGINENMLMTYQEIMLDTEKNRNSSLELSQPLTEDISNLMFWDGFHLGSTSHGILSDEIEKFLKSNEIIFSSS</sequence>
<dbReference type="InterPro" id="IPR051058">
    <property type="entry name" value="GDSL_Est/Lipase"/>
</dbReference>
<keyword evidence="1" id="KW-0378">Hydrolase</keyword>
<protein>
    <recommendedName>
        <fullName evidence="4">SGNH hydrolase-type esterase domain-containing protein</fullName>
    </recommendedName>
</protein>
<accession>A0A2T9Z9B0</accession>
<dbReference type="PANTHER" id="PTHR45648">
    <property type="entry name" value="GDSL LIPASE/ACYLHYDROLASE FAMILY PROTEIN (AFU_ORTHOLOGUE AFUA_4G14700)"/>
    <property type="match status" value="1"/>
</dbReference>
<comment type="caution">
    <text evidence="2">The sequence shown here is derived from an EMBL/GenBank/DDBJ whole genome shotgun (WGS) entry which is preliminary data.</text>
</comment>
<dbReference type="PANTHER" id="PTHR45648:SF22">
    <property type="entry name" value="GDSL LIPASE_ACYLHYDROLASE FAMILY PROTEIN (AFU_ORTHOLOGUE AFUA_4G14700)"/>
    <property type="match status" value="1"/>
</dbReference>
<dbReference type="GO" id="GO:0016788">
    <property type="term" value="F:hydrolase activity, acting on ester bonds"/>
    <property type="evidence" value="ECO:0007669"/>
    <property type="project" value="InterPro"/>
</dbReference>
<organism evidence="2 3">
    <name type="scientific">Smittium megazygosporum</name>
    <dbReference type="NCBI Taxonomy" id="133381"/>
    <lineage>
        <taxon>Eukaryota</taxon>
        <taxon>Fungi</taxon>
        <taxon>Fungi incertae sedis</taxon>
        <taxon>Zoopagomycota</taxon>
        <taxon>Kickxellomycotina</taxon>
        <taxon>Harpellomycetes</taxon>
        <taxon>Harpellales</taxon>
        <taxon>Legeriomycetaceae</taxon>
        <taxon>Smittium</taxon>
    </lineage>
</organism>
<evidence type="ECO:0000313" key="3">
    <source>
        <dbReference type="Proteomes" id="UP000245609"/>
    </source>
</evidence>
<dbReference type="InterPro" id="IPR036514">
    <property type="entry name" value="SGNH_hydro_sf"/>
</dbReference>
<dbReference type="SUPFAM" id="SSF52266">
    <property type="entry name" value="SGNH hydrolase"/>
    <property type="match status" value="1"/>
</dbReference>
<evidence type="ECO:0008006" key="4">
    <source>
        <dbReference type="Google" id="ProtNLM"/>
    </source>
</evidence>
<dbReference type="AlphaFoldDB" id="A0A2T9Z9B0"/>